<sequence>MFQTFWRFRGAIAPHVWALAGGALLVVFVAAMEVALPWPMKVIVDDVLQPTGSTRVHEMPAFLGLVGLSQLQLLLLAASALLAMTVLNAGADYLGTRLLNGVGEKAMATIRAEVFTHLQRLSLAFHDKQRLGDLVTRTTTDVDYVRALMVSILAVLLPNIFILGFVITICVLIDPTFALIGLAVAPLLFITVLFYRRRIKGASKEARKRDSDIAATMSETFASVRVMQTYTSEARHEEDFRTRNDGRRDAGLRVIRLQSMFSPLVDVIATLGTVLVLWIGAQRVMDGTLTLGLLLVFIAYLKAMYSPMKALAKLTTVISRGQASAERIQEILDTAPAISDLPGARPAPPLAGSVELRSVSFGYQGDRHVLHGIDLKAAPGSVVAITGPTGAGKSSVVSLIPRLYDADEGEVLLDGIDVRDLQVATVRRQISIVLQESILFRGTIYDNIAYGTEGASREQVLAAAEAAHVDEFVRNLPLGYDTPVAERGVTLSGGQRQRIAIARALVRDTPIVILDEPTSGLDAISEQYVMRGLERLMAGRTVIVIAHRLSTLKRADCIYVLDQGRIVESGRHAELAASGGLYSRLDSLQHAKDAPALTLVTAESGSLQTETSA</sequence>
<dbReference type="PROSITE" id="PS50929">
    <property type="entry name" value="ABC_TM1F"/>
    <property type="match status" value="1"/>
</dbReference>
<dbReference type="EMBL" id="QLNP01000102">
    <property type="protein sequence ID" value="RAM35603.1"/>
    <property type="molecule type" value="Genomic_DNA"/>
</dbReference>
<reference evidence="14 15" key="1">
    <citation type="submission" date="2018-04" db="EMBL/GenBank/DDBJ databases">
        <title>Bacteria isolated from cave deposits of Manipur.</title>
        <authorList>
            <person name="Sahoo D."/>
            <person name="Sarangthem I."/>
            <person name="Nandeibam J."/>
        </authorList>
    </citation>
    <scope>NUCLEOTIDE SEQUENCE [LARGE SCALE GENOMIC DNA]</scope>
    <source>
        <strain evidence="15">mrc11</strain>
    </source>
</reference>
<dbReference type="Gene3D" id="3.40.50.300">
    <property type="entry name" value="P-loop containing nucleotide triphosphate hydrolases"/>
    <property type="match status" value="1"/>
</dbReference>
<evidence type="ECO:0000256" key="9">
    <source>
        <dbReference type="ARBA" id="ARBA00023136"/>
    </source>
</evidence>
<feature type="transmembrane region" description="Helical" evidence="11">
    <location>
        <begin position="61"/>
        <end position="87"/>
    </location>
</feature>
<dbReference type="GO" id="GO:0005524">
    <property type="term" value="F:ATP binding"/>
    <property type="evidence" value="ECO:0007669"/>
    <property type="project" value="UniProtKB-KW"/>
</dbReference>
<dbReference type="InterPro" id="IPR011527">
    <property type="entry name" value="ABC1_TM_dom"/>
</dbReference>
<dbReference type="InterPro" id="IPR003439">
    <property type="entry name" value="ABC_transporter-like_ATP-bd"/>
</dbReference>
<gene>
    <name evidence="14" type="ORF">DBZ45_19705</name>
</gene>
<evidence type="ECO:0000259" key="12">
    <source>
        <dbReference type="PROSITE" id="PS50893"/>
    </source>
</evidence>
<dbReference type="InterPro" id="IPR003593">
    <property type="entry name" value="AAA+_ATPase"/>
</dbReference>
<dbReference type="Pfam" id="PF00664">
    <property type="entry name" value="ABC_membrane"/>
    <property type="match status" value="1"/>
</dbReference>
<dbReference type="PROSITE" id="PS00211">
    <property type="entry name" value="ABC_TRANSPORTER_1"/>
    <property type="match status" value="1"/>
</dbReference>
<feature type="transmembrane region" description="Helical" evidence="11">
    <location>
        <begin position="147"/>
        <end position="169"/>
    </location>
</feature>
<dbReference type="Gene3D" id="1.20.1560.10">
    <property type="entry name" value="ABC transporter type 1, transmembrane domain"/>
    <property type="match status" value="1"/>
</dbReference>
<dbReference type="Pfam" id="PF00005">
    <property type="entry name" value="ABC_tran"/>
    <property type="match status" value="1"/>
</dbReference>
<comment type="similarity">
    <text evidence="10">Belongs to the ABC transporter superfamily. Siderophore-Fe(3+) uptake transporter (SIUT) (TC 3.A.1.21) family.</text>
</comment>
<comment type="subcellular location">
    <subcellularLocation>
        <location evidence="1">Cell inner membrane</location>
        <topology evidence="1">Multi-pass membrane protein</topology>
    </subcellularLocation>
</comment>
<protein>
    <submittedName>
        <fullName evidence="14">ABC transporter ATP-binding protein</fullName>
    </submittedName>
</protein>
<dbReference type="InterPro" id="IPR017871">
    <property type="entry name" value="ABC_transporter-like_CS"/>
</dbReference>
<keyword evidence="3" id="KW-1003">Cell membrane</keyword>
<dbReference type="RefSeq" id="WP_111905520.1">
    <property type="nucleotide sequence ID" value="NZ_QLNP01000102.1"/>
</dbReference>
<evidence type="ECO:0000256" key="3">
    <source>
        <dbReference type="ARBA" id="ARBA00022475"/>
    </source>
</evidence>
<evidence type="ECO:0000256" key="6">
    <source>
        <dbReference type="ARBA" id="ARBA00022741"/>
    </source>
</evidence>
<evidence type="ECO:0000313" key="14">
    <source>
        <dbReference type="EMBL" id="RAM35603.1"/>
    </source>
</evidence>
<evidence type="ECO:0000259" key="13">
    <source>
        <dbReference type="PROSITE" id="PS50929"/>
    </source>
</evidence>
<evidence type="ECO:0000256" key="2">
    <source>
        <dbReference type="ARBA" id="ARBA00022448"/>
    </source>
</evidence>
<keyword evidence="7 14" id="KW-0067">ATP-binding</keyword>
<keyword evidence="9 11" id="KW-0472">Membrane</keyword>
<feature type="domain" description="ABC transmembrane type-1" evidence="13">
    <location>
        <begin position="20"/>
        <end position="320"/>
    </location>
</feature>
<evidence type="ECO:0000256" key="10">
    <source>
        <dbReference type="ARBA" id="ARBA00023455"/>
    </source>
</evidence>
<feature type="transmembrane region" description="Helical" evidence="11">
    <location>
        <begin position="261"/>
        <end position="281"/>
    </location>
</feature>
<dbReference type="PANTHER" id="PTHR43394">
    <property type="entry name" value="ATP-DEPENDENT PERMEASE MDL1, MITOCHONDRIAL"/>
    <property type="match status" value="1"/>
</dbReference>
<dbReference type="GO" id="GO:0005886">
    <property type="term" value="C:plasma membrane"/>
    <property type="evidence" value="ECO:0007669"/>
    <property type="project" value="UniProtKB-SubCell"/>
</dbReference>
<feature type="transmembrane region" description="Helical" evidence="11">
    <location>
        <begin position="12"/>
        <end position="32"/>
    </location>
</feature>
<evidence type="ECO:0000256" key="7">
    <source>
        <dbReference type="ARBA" id="ARBA00022840"/>
    </source>
</evidence>
<dbReference type="SUPFAM" id="SSF90123">
    <property type="entry name" value="ABC transporter transmembrane region"/>
    <property type="match status" value="1"/>
</dbReference>
<evidence type="ECO:0000256" key="11">
    <source>
        <dbReference type="SAM" id="Phobius"/>
    </source>
</evidence>
<dbReference type="Proteomes" id="UP000249166">
    <property type="component" value="Unassembled WGS sequence"/>
</dbReference>
<keyword evidence="2" id="KW-0813">Transport</keyword>
<feature type="domain" description="ABC transporter" evidence="12">
    <location>
        <begin position="354"/>
        <end position="588"/>
    </location>
</feature>
<evidence type="ECO:0000256" key="4">
    <source>
        <dbReference type="ARBA" id="ARBA00022519"/>
    </source>
</evidence>
<dbReference type="InterPro" id="IPR036640">
    <property type="entry name" value="ABC1_TM_sf"/>
</dbReference>
<keyword evidence="8 11" id="KW-1133">Transmembrane helix</keyword>
<dbReference type="InterPro" id="IPR027417">
    <property type="entry name" value="P-loop_NTPase"/>
</dbReference>
<accession>A0A328HF18</accession>
<keyword evidence="6" id="KW-0547">Nucleotide-binding</keyword>
<dbReference type="OrthoDB" id="9806127at2"/>
<dbReference type="GO" id="GO:0015421">
    <property type="term" value="F:ABC-type oligopeptide transporter activity"/>
    <property type="evidence" value="ECO:0007669"/>
    <property type="project" value="TreeGrafter"/>
</dbReference>
<dbReference type="AlphaFoldDB" id="A0A328HF18"/>
<dbReference type="SUPFAM" id="SSF52540">
    <property type="entry name" value="P-loop containing nucleoside triphosphate hydrolases"/>
    <property type="match status" value="1"/>
</dbReference>
<dbReference type="SMART" id="SM00382">
    <property type="entry name" value="AAA"/>
    <property type="match status" value="1"/>
</dbReference>
<proteinExistence type="inferred from homology"/>
<evidence type="ECO:0000256" key="8">
    <source>
        <dbReference type="ARBA" id="ARBA00022989"/>
    </source>
</evidence>
<keyword evidence="4" id="KW-0997">Cell inner membrane</keyword>
<dbReference type="PANTHER" id="PTHR43394:SF1">
    <property type="entry name" value="ATP-BINDING CASSETTE SUB-FAMILY B MEMBER 10, MITOCHONDRIAL"/>
    <property type="match status" value="1"/>
</dbReference>
<dbReference type="InterPro" id="IPR039421">
    <property type="entry name" value="Type_1_exporter"/>
</dbReference>
<evidence type="ECO:0000256" key="1">
    <source>
        <dbReference type="ARBA" id="ARBA00004429"/>
    </source>
</evidence>
<name>A0A328HF18_ARTGO</name>
<dbReference type="CDD" id="cd18564">
    <property type="entry name" value="ABC_6TM_exporter_like"/>
    <property type="match status" value="1"/>
</dbReference>
<comment type="caution">
    <text evidence="14">The sequence shown here is derived from an EMBL/GenBank/DDBJ whole genome shotgun (WGS) entry which is preliminary data.</text>
</comment>
<feature type="transmembrane region" description="Helical" evidence="11">
    <location>
        <begin position="175"/>
        <end position="195"/>
    </location>
</feature>
<organism evidence="14 15">
    <name type="scientific">Arthrobacter globiformis</name>
    <dbReference type="NCBI Taxonomy" id="1665"/>
    <lineage>
        <taxon>Bacteria</taxon>
        <taxon>Bacillati</taxon>
        <taxon>Actinomycetota</taxon>
        <taxon>Actinomycetes</taxon>
        <taxon>Micrococcales</taxon>
        <taxon>Micrococcaceae</taxon>
        <taxon>Arthrobacter</taxon>
    </lineage>
</organism>
<dbReference type="GO" id="GO:0016887">
    <property type="term" value="F:ATP hydrolysis activity"/>
    <property type="evidence" value="ECO:0007669"/>
    <property type="project" value="InterPro"/>
</dbReference>
<evidence type="ECO:0000313" key="15">
    <source>
        <dbReference type="Proteomes" id="UP000249166"/>
    </source>
</evidence>
<feature type="transmembrane region" description="Helical" evidence="11">
    <location>
        <begin position="287"/>
        <end position="305"/>
    </location>
</feature>
<evidence type="ECO:0000256" key="5">
    <source>
        <dbReference type="ARBA" id="ARBA00022692"/>
    </source>
</evidence>
<dbReference type="FunFam" id="3.40.50.300:FF:000221">
    <property type="entry name" value="Multidrug ABC transporter ATP-binding protein"/>
    <property type="match status" value="1"/>
</dbReference>
<dbReference type="PROSITE" id="PS50893">
    <property type="entry name" value="ABC_TRANSPORTER_2"/>
    <property type="match status" value="1"/>
</dbReference>
<keyword evidence="5 11" id="KW-0812">Transmembrane</keyword>